<gene>
    <name evidence="3" type="ORF">A8990_102133</name>
</gene>
<evidence type="ECO:0000256" key="1">
    <source>
        <dbReference type="SAM" id="MobiDB-lite"/>
    </source>
</evidence>
<organism evidence="3 4">
    <name type="scientific">Paenibacillus taihuensis</name>
    <dbReference type="NCBI Taxonomy" id="1156355"/>
    <lineage>
        <taxon>Bacteria</taxon>
        <taxon>Bacillati</taxon>
        <taxon>Bacillota</taxon>
        <taxon>Bacilli</taxon>
        <taxon>Bacillales</taxon>
        <taxon>Paenibacillaceae</taxon>
        <taxon>Paenibacillus</taxon>
    </lineage>
</organism>
<dbReference type="EMBL" id="QTTN01000002">
    <property type="protein sequence ID" value="REE93047.1"/>
    <property type="molecule type" value="Genomic_DNA"/>
</dbReference>
<accession>A0A3D9SEM8</accession>
<proteinExistence type="predicted"/>
<keyword evidence="4" id="KW-1185">Reference proteome</keyword>
<reference evidence="3 4" key="1">
    <citation type="submission" date="2018-08" db="EMBL/GenBank/DDBJ databases">
        <title>Genomic Encyclopedia of Type Strains, Phase III (KMG-III): the genomes of soil and plant-associated and newly described type strains.</title>
        <authorList>
            <person name="Whitman W."/>
        </authorList>
    </citation>
    <scope>NUCLEOTIDE SEQUENCE [LARGE SCALE GENOMIC DNA]</scope>
    <source>
        <strain evidence="3 4">CGMCC 1.10966</strain>
    </source>
</reference>
<keyword evidence="2" id="KW-0812">Transmembrane</keyword>
<keyword evidence="2" id="KW-0472">Membrane</keyword>
<dbReference type="AlphaFoldDB" id="A0A3D9SEM8"/>
<dbReference type="RefSeq" id="WP_116187506.1">
    <property type="nucleotide sequence ID" value="NZ_QTTN01000002.1"/>
</dbReference>
<dbReference type="OrthoDB" id="1798639at2"/>
<comment type="caution">
    <text evidence="3">The sequence shown here is derived from an EMBL/GenBank/DDBJ whole genome shotgun (WGS) entry which is preliminary data.</text>
</comment>
<feature type="compositionally biased region" description="Basic and acidic residues" evidence="1">
    <location>
        <begin position="56"/>
        <end position="69"/>
    </location>
</feature>
<evidence type="ECO:0000313" key="3">
    <source>
        <dbReference type="EMBL" id="REE93047.1"/>
    </source>
</evidence>
<sequence>MKDFIQLLFSNIYVVIIVIGFLFTMINKARGKQNPTNRMPSFGGEPTKRQPAHQPAETRMEQPVRRPEQRMTTPAPAPAPVPAPMYTTQMKPRGEMIPSQSLVDETDELQRTFEAERSSAPRSSRSAIGAGAARQTEAQSPQRAQQASAAFRTPQGEELRRAFVMAEVLGPPRSKRSLRRM</sequence>
<feature type="compositionally biased region" description="Low complexity" evidence="1">
    <location>
        <begin position="120"/>
        <end position="150"/>
    </location>
</feature>
<dbReference type="Proteomes" id="UP000256304">
    <property type="component" value="Unassembled WGS sequence"/>
</dbReference>
<evidence type="ECO:0000256" key="2">
    <source>
        <dbReference type="SAM" id="Phobius"/>
    </source>
</evidence>
<protein>
    <submittedName>
        <fullName evidence="3">Uncharacterized protein</fullName>
    </submittedName>
</protein>
<feature type="transmembrane region" description="Helical" evidence="2">
    <location>
        <begin position="6"/>
        <end position="26"/>
    </location>
</feature>
<feature type="region of interest" description="Disordered" evidence="1">
    <location>
        <begin position="31"/>
        <end position="100"/>
    </location>
</feature>
<name>A0A3D9SEM8_9BACL</name>
<keyword evidence="2" id="KW-1133">Transmembrane helix</keyword>
<evidence type="ECO:0000313" key="4">
    <source>
        <dbReference type="Proteomes" id="UP000256304"/>
    </source>
</evidence>
<feature type="region of interest" description="Disordered" evidence="1">
    <location>
        <begin position="112"/>
        <end position="158"/>
    </location>
</feature>